<evidence type="ECO:0000313" key="2">
    <source>
        <dbReference type="EMBL" id="KAK9933305.1"/>
    </source>
</evidence>
<dbReference type="Pfam" id="PF03372">
    <property type="entry name" value="Exo_endo_phos"/>
    <property type="match status" value="1"/>
</dbReference>
<dbReference type="SUPFAM" id="SSF56219">
    <property type="entry name" value="DNase I-like"/>
    <property type="match status" value="1"/>
</dbReference>
<dbReference type="EMBL" id="JBEDUW010000004">
    <property type="protein sequence ID" value="KAK9933305.1"/>
    <property type="molecule type" value="Genomic_DNA"/>
</dbReference>
<evidence type="ECO:0000313" key="3">
    <source>
        <dbReference type="Proteomes" id="UP001457282"/>
    </source>
</evidence>
<dbReference type="InterPro" id="IPR005135">
    <property type="entry name" value="Endo/exonuclease/phosphatase"/>
</dbReference>
<accession>A0AAW1X922</accession>
<gene>
    <name evidence="2" type="ORF">M0R45_020506</name>
</gene>
<dbReference type="GO" id="GO:0003824">
    <property type="term" value="F:catalytic activity"/>
    <property type="evidence" value="ECO:0007669"/>
    <property type="project" value="InterPro"/>
</dbReference>
<proteinExistence type="predicted"/>
<dbReference type="PANTHER" id="PTHR35218">
    <property type="entry name" value="RNASE H DOMAIN-CONTAINING PROTEIN"/>
    <property type="match status" value="1"/>
</dbReference>
<sequence>MDILSWNCRGICNDTTTRALKDLISQTRPSIFFLIETKISHLNDFKALKRSLGFSQAKEVLSVGRSGGLGLFWSDEVPLRVRDSSPRFIDAEIGGGSGDPCRRLTGFYGHPRTNDRDLSWQLIRDLCDTDLLPWLLIGDFNEILNTGENVDGPQRSERQMRGFREALGYCDLIDLGFTGSKLLGGVLELNYVWIELLLPHLGVTFLVFPNLCTYLRVILIIFLSFYEQVLYLFQSVQNTIGSNSNPFGYNIKIVILWFLLSGPMSSKGCQCIVLHVRLLVRELRLISGKKKIFVLANTK</sequence>
<evidence type="ECO:0000259" key="1">
    <source>
        <dbReference type="Pfam" id="PF03372"/>
    </source>
</evidence>
<protein>
    <recommendedName>
        <fullName evidence="1">Endonuclease/exonuclease/phosphatase domain-containing protein</fullName>
    </recommendedName>
</protein>
<dbReference type="PANTHER" id="PTHR35218:SF9">
    <property type="entry name" value="ENDONUCLEASE_EXONUCLEASE_PHOSPHATASE DOMAIN-CONTAINING PROTEIN"/>
    <property type="match status" value="1"/>
</dbReference>
<dbReference type="Gene3D" id="3.60.10.10">
    <property type="entry name" value="Endonuclease/exonuclease/phosphatase"/>
    <property type="match status" value="1"/>
</dbReference>
<dbReference type="InterPro" id="IPR036691">
    <property type="entry name" value="Endo/exonu/phosph_ase_sf"/>
</dbReference>
<reference evidence="2 3" key="1">
    <citation type="journal article" date="2023" name="G3 (Bethesda)">
        <title>A chromosome-length genome assembly and annotation of blackberry (Rubus argutus, cv. 'Hillquist').</title>
        <authorList>
            <person name="Bruna T."/>
            <person name="Aryal R."/>
            <person name="Dudchenko O."/>
            <person name="Sargent D.J."/>
            <person name="Mead D."/>
            <person name="Buti M."/>
            <person name="Cavallini A."/>
            <person name="Hytonen T."/>
            <person name="Andres J."/>
            <person name="Pham M."/>
            <person name="Weisz D."/>
            <person name="Mascagni F."/>
            <person name="Usai G."/>
            <person name="Natali L."/>
            <person name="Bassil N."/>
            <person name="Fernandez G.E."/>
            <person name="Lomsadze A."/>
            <person name="Armour M."/>
            <person name="Olukolu B."/>
            <person name="Poorten T."/>
            <person name="Britton C."/>
            <person name="Davik J."/>
            <person name="Ashrafi H."/>
            <person name="Aiden E.L."/>
            <person name="Borodovsky M."/>
            <person name="Worthington M."/>
        </authorList>
    </citation>
    <scope>NUCLEOTIDE SEQUENCE [LARGE SCALE GENOMIC DNA]</scope>
    <source>
        <strain evidence="2">PI 553951</strain>
    </source>
</reference>
<comment type="caution">
    <text evidence="2">The sequence shown here is derived from an EMBL/GenBank/DDBJ whole genome shotgun (WGS) entry which is preliminary data.</text>
</comment>
<keyword evidence="3" id="KW-1185">Reference proteome</keyword>
<dbReference type="Proteomes" id="UP001457282">
    <property type="component" value="Unassembled WGS sequence"/>
</dbReference>
<name>A0AAW1X922_RUBAR</name>
<organism evidence="2 3">
    <name type="scientific">Rubus argutus</name>
    <name type="common">Southern blackberry</name>
    <dbReference type="NCBI Taxonomy" id="59490"/>
    <lineage>
        <taxon>Eukaryota</taxon>
        <taxon>Viridiplantae</taxon>
        <taxon>Streptophyta</taxon>
        <taxon>Embryophyta</taxon>
        <taxon>Tracheophyta</taxon>
        <taxon>Spermatophyta</taxon>
        <taxon>Magnoliopsida</taxon>
        <taxon>eudicotyledons</taxon>
        <taxon>Gunneridae</taxon>
        <taxon>Pentapetalae</taxon>
        <taxon>rosids</taxon>
        <taxon>fabids</taxon>
        <taxon>Rosales</taxon>
        <taxon>Rosaceae</taxon>
        <taxon>Rosoideae</taxon>
        <taxon>Rosoideae incertae sedis</taxon>
        <taxon>Rubus</taxon>
    </lineage>
</organism>
<feature type="domain" description="Endonuclease/exonuclease/phosphatase" evidence="1">
    <location>
        <begin position="4"/>
        <end position="159"/>
    </location>
</feature>
<dbReference type="AlphaFoldDB" id="A0AAW1X922"/>